<dbReference type="EMBL" id="CP090175">
    <property type="protein sequence ID" value="UJO24951.1"/>
    <property type="molecule type" value="Genomic_DNA"/>
</dbReference>
<sequence>MLTLPQITKPQSLACLAVFDTAELAEAIFLELPMRGLLVNVQRTCKQWKAVLDGSRKLQQAMFFEPIADQALHPDTPHELAETRPAAHPLVIGPYLNPRADKYKYSQLDVLWRLNASWRRQLVSQPPIARADVLNSRHGDYAAGVSKVVKAGAVGVTWGDMFVAGFTRPDEAIITGLTHWRLFSLAEGPTYTDIAV</sequence>
<dbReference type="InterPro" id="IPR036047">
    <property type="entry name" value="F-box-like_dom_sf"/>
</dbReference>
<gene>
    <name evidence="1" type="ORF">CLAFUR5_14479</name>
</gene>
<evidence type="ECO:0000313" key="1">
    <source>
        <dbReference type="EMBL" id="UJO24951.1"/>
    </source>
</evidence>
<dbReference type="RefSeq" id="XP_047769317.1">
    <property type="nucleotide sequence ID" value="XM_047913627.1"/>
</dbReference>
<dbReference type="SUPFAM" id="SSF81383">
    <property type="entry name" value="F-box domain"/>
    <property type="match status" value="1"/>
</dbReference>
<evidence type="ECO:0000313" key="2">
    <source>
        <dbReference type="Proteomes" id="UP000756132"/>
    </source>
</evidence>
<dbReference type="Gene3D" id="1.20.1280.50">
    <property type="match status" value="1"/>
</dbReference>
<dbReference type="KEGG" id="ffu:CLAFUR5_14479"/>
<accession>A0A9Q8PLX6</accession>
<name>A0A9Q8PLX6_PASFU</name>
<dbReference type="OrthoDB" id="3646734at2759"/>
<proteinExistence type="predicted"/>
<keyword evidence="2" id="KW-1185">Reference proteome</keyword>
<evidence type="ECO:0008006" key="3">
    <source>
        <dbReference type="Google" id="ProtNLM"/>
    </source>
</evidence>
<reference evidence="1" key="1">
    <citation type="submission" date="2021-12" db="EMBL/GenBank/DDBJ databases">
        <authorList>
            <person name="Zaccaron A."/>
            <person name="Stergiopoulos I."/>
        </authorList>
    </citation>
    <scope>NUCLEOTIDE SEQUENCE</scope>
    <source>
        <strain evidence="1">Race5_Kim</strain>
    </source>
</reference>
<dbReference type="Proteomes" id="UP000756132">
    <property type="component" value="Chromosome 13"/>
</dbReference>
<dbReference type="GeneID" id="71994357"/>
<dbReference type="AlphaFoldDB" id="A0A9Q8PLX6"/>
<reference evidence="1" key="2">
    <citation type="journal article" date="2022" name="Microb. Genom.">
        <title>A chromosome-scale genome assembly of the tomato pathogen Cladosporium fulvum reveals a compartmentalized genome architecture and the presence of a dispensable chromosome.</title>
        <authorList>
            <person name="Zaccaron A.Z."/>
            <person name="Chen L.H."/>
            <person name="Samaras A."/>
            <person name="Stergiopoulos I."/>
        </authorList>
    </citation>
    <scope>NUCLEOTIDE SEQUENCE</scope>
    <source>
        <strain evidence="1">Race5_Kim</strain>
    </source>
</reference>
<organism evidence="1 2">
    <name type="scientific">Passalora fulva</name>
    <name type="common">Tomato leaf mold</name>
    <name type="synonym">Cladosporium fulvum</name>
    <dbReference type="NCBI Taxonomy" id="5499"/>
    <lineage>
        <taxon>Eukaryota</taxon>
        <taxon>Fungi</taxon>
        <taxon>Dikarya</taxon>
        <taxon>Ascomycota</taxon>
        <taxon>Pezizomycotina</taxon>
        <taxon>Dothideomycetes</taxon>
        <taxon>Dothideomycetidae</taxon>
        <taxon>Mycosphaerellales</taxon>
        <taxon>Mycosphaerellaceae</taxon>
        <taxon>Fulvia</taxon>
    </lineage>
</organism>
<protein>
    <recommendedName>
        <fullName evidence="3">F-box domain-containing protein</fullName>
    </recommendedName>
</protein>